<organism evidence="1 2">
    <name type="scientific">Pristionchus entomophagus</name>
    <dbReference type="NCBI Taxonomy" id="358040"/>
    <lineage>
        <taxon>Eukaryota</taxon>
        <taxon>Metazoa</taxon>
        <taxon>Ecdysozoa</taxon>
        <taxon>Nematoda</taxon>
        <taxon>Chromadorea</taxon>
        <taxon>Rhabditida</taxon>
        <taxon>Rhabditina</taxon>
        <taxon>Diplogasteromorpha</taxon>
        <taxon>Diplogasteroidea</taxon>
        <taxon>Neodiplogasteridae</taxon>
        <taxon>Pristionchus</taxon>
    </lineage>
</organism>
<sequence>DEKIYSTPQCVICKVFPTTARGYATHLYKYHKSTLGKNGIYLLCACRQEVRNSHRDPNHTKKCDGLQFNLLKLEEKIHSTPQCILCEEYPTTANGFAIHLQMYHNSTLRSNGIYLVCSCGKEVRSYSTDPDHTRKVNEALPTEDRYIRRIVSTPQCVLCETFPTTACEYATHLLVKHKSTLIMNGIYLLCACRQEVRNSHRDPNHTKKVNFVAS</sequence>
<dbReference type="EMBL" id="BTSX01000003">
    <property type="protein sequence ID" value="GMS91080.1"/>
    <property type="molecule type" value="Genomic_DNA"/>
</dbReference>
<keyword evidence="2" id="KW-1185">Reference proteome</keyword>
<evidence type="ECO:0000313" key="1">
    <source>
        <dbReference type="EMBL" id="GMS91080.1"/>
    </source>
</evidence>
<reference evidence="1" key="1">
    <citation type="submission" date="2023-10" db="EMBL/GenBank/DDBJ databases">
        <title>Genome assembly of Pristionchus species.</title>
        <authorList>
            <person name="Yoshida K."/>
            <person name="Sommer R.J."/>
        </authorList>
    </citation>
    <scope>NUCLEOTIDE SEQUENCE</scope>
    <source>
        <strain evidence="1">RS0144</strain>
    </source>
</reference>
<accession>A0AAV5TEH9</accession>
<evidence type="ECO:0008006" key="3">
    <source>
        <dbReference type="Google" id="ProtNLM"/>
    </source>
</evidence>
<protein>
    <recommendedName>
        <fullName evidence="3">C2H2-type domain-containing protein</fullName>
    </recommendedName>
</protein>
<dbReference type="Proteomes" id="UP001432027">
    <property type="component" value="Unassembled WGS sequence"/>
</dbReference>
<feature type="non-terminal residue" evidence="1">
    <location>
        <position position="214"/>
    </location>
</feature>
<dbReference type="AlphaFoldDB" id="A0AAV5TEH9"/>
<name>A0AAV5TEH9_9BILA</name>
<comment type="caution">
    <text evidence="1">The sequence shown here is derived from an EMBL/GenBank/DDBJ whole genome shotgun (WGS) entry which is preliminary data.</text>
</comment>
<proteinExistence type="predicted"/>
<feature type="non-terminal residue" evidence="1">
    <location>
        <position position="1"/>
    </location>
</feature>
<gene>
    <name evidence="1" type="ORF">PENTCL1PPCAC_13255</name>
</gene>
<evidence type="ECO:0000313" key="2">
    <source>
        <dbReference type="Proteomes" id="UP001432027"/>
    </source>
</evidence>